<protein>
    <recommendedName>
        <fullName evidence="9">Thiamine-phosphate synthase</fullName>
        <shortName evidence="9">TP synthase</shortName>
        <shortName evidence="9">TPS</shortName>
        <ecNumber evidence="9">2.5.1.3</ecNumber>
    </recommendedName>
    <alternativeName>
        <fullName evidence="9">Thiamine-phosphate pyrophosphorylase</fullName>
        <shortName evidence="9">TMP pyrophosphorylase</shortName>
        <shortName evidence="9">TMP-PPase</shortName>
    </alternativeName>
</protein>
<feature type="binding site" evidence="9">
    <location>
        <position position="127"/>
    </location>
    <ligand>
        <name>4-amino-2-methyl-5-(diphosphooxymethyl)pyrimidine</name>
        <dbReference type="ChEBI" id="CHEBI:57841"/>
    </ligand>
</feature>
<comment type="catalytic activity">
    <reaction evidence="6 9 10">
        <text>4-methyl-5-(2-phosphooxyethyl)-thiazole + 4-amino-2-methyl-5-(diphosphooxymethyl)pyrimidine + H(+) = thiamine phosphate + diphosphate</text>
        <dbReference type="Rhea" id="RHEA:22328"/>
        <dbReference type="ChEBI" id="CHEBI:15378"/>
        <dbReference type="ChEBI" id="CHEBI:33019"/>
        <dbReference type="ChEBI" id="CHEBI:37575"/>
        <dbReference type="ChEBI" id="CHEBI:57841"/>
        <dbReference type="ChEBI" id="CHEBI:58296"/>
        <dbReference type="EC" id="2.5.1.3"/>
    </reaction>
</comment>
<dbReference type="AlphaFoldDB" id="A0A1M5XPY7"/>
<keyword evidence="2 9" id="KW-0808">Transferase</keyword>
<keyword evidence="14" id="KW-1185">Reference proteome</keyword>
<dbReference type="STRING" id="1123281.SAMN02745180_01787"/>
<evidence type="ECO:0000256" key="8">
    <source>
        <dbReference type="ARBA" id="ARBA00047883"/>
    </source>
</evidence>
<dbReference type="CDD" id="cd00564">
    <property type="entry name" value="TMP_TenI"/>
    <property type="match status" value="1"/>
</dbReference>
<feature type="domain" description="Thiamine phosphate synthase/TenI" evidence="12">
    <location>
        <begin position="2"/>
        <end position="177"/>
    </location>
</feature>
<evidence type="ECO:0000313" key="13">
    <source>
        <dbReference type="EMBL" id="SHI01722.1"/>
    </source>
</evidence>
<evidence type="ECO:0000256" key="1">
    <source>
        <dbReference type="ARBA" id="ARBA00005165"/>
    </source>
</evidence>
<evidence type="ECO:0000313" key="14">
    <source>
        <dbReference type="Proteomes" id="UP000184389"/>
    </source>
</evidence>
<dbReference type="Proteomes" id="UP000184389">
    <property type="component" value="Unassembled WGS sequence"/>
</dbReference>
<comment type="function">
    <text evidence="9">Condenses 4-methyl-5-(beta-hydroxyethyl)thiazole monophosphate (THZ-P) and 2-methyl-4-amino-5-hydroxymethyl pyrimidine pyrophosphate (HMP-PP) to form thiamine monophosphate (TMP).</text>
</comment>
<comment type="cofactor">
    <cofactor evidence="9">
        <name>Mg(2+)</name>
        <dbReference type="ChEBI" id="CHEBI:18420"/>
    </cofactor>
    <text evidence="9">Binds 1 Mg(2+) ion per subunit.</text>
</comment>
<comment type="catalytic activity">
    <reaction evidence="8 9 10">
        <text>2-[(2R,5Z)-2-carboxy-4-methylthiazol-5(2H)-ylidene]ethyl phosphate + 4-amino-2-methyl-5-(diphosphooxymethyl)pyrimidine + 2 H(+) = thiamine phosphate + CO2 + diphosphate</text>
        <dbReference type="Rhea" id="RHEA:47844"/>
        <dbReference type="ChEBI" id="CHEBI:15378"/>
        <dbReference type="ChEBI" id="CHEBI:16526"/>
        <dbReference type="ChEBI" id="CHEBI:33019"/>
        <dbReference type="ChEBI" id="CHEBI:37575"/>
        <dbReference type="ChEBI" id="CHEBI:57841"/>
        <dbReference type="ChEBI" id="CHEBI:62899"/>
        <dbReference type="EC" id="2.5.1.3"/>
    </reaction>
</comment>
<dbReference type="GO" id="GO:0000287">
    <property type="term" value="F:magnesium ion binding"/>
    <property type="evidence" value="ECO:0007669"/>
    <property type="project" value="UniProtKB-UniRule"/>
</dbReference>
<evidence type="ECO:0000256" key="4">
    <source>
        <dbReference type="ARBA" id="ARBA00022842"/>
    </source>
</evidence>
<comment type="catalytic activity">
    <reaction evidence="7 9 10">
        <text>2-(2-carboxy-4-methylthiazol-5-yl)ethyl phosphate + 4-amino-2-methyl-5-(diphosphooxymethyl)pyrimidine + 2 H(+) = thiamine phosphate + CO2 + diphosphate</text>
        <dbReference type="Rhea" id="RHEA:47848"/>
        <dbReference type="ChEBI" id="CHEBI:15378"/>
        <dbReference type="ChEBI" id="CHEBI:16526"/>
        <dbReference type="ChEBI" id="CHEBI:33019"/>
        <dbReference type="ChEBI" id="CHEBI:37575"/>
        <dbReference type="ChEBI" id="CHEBI:57841"/>
        <dbReference type="ChEBI" id="CHEBI:62890"/>
        <dbReference type="EC" id="2.5.1.3"/>
    </reaction>
</comment>
<feature type="binding site" evidence="9">
    <location>
        <position position="63"/>
    </location>
    <ligand>
        <name>4-amino-2-methyl-5-(diphosphooxymethyl)pyrimidine</name>
        <dbReference type="ChEBI" id="CHEBI:57841"/>
    </ligand>
</feature>
<dbReference type="Gene3D" id="3.20.20.70">
    <property type="entry name" value="Aldolase class I"/>
    <property type="match status" value="1"/>
</dbReference>
<dbReference type="EMBL" id="FQXR01000007">
    <property type="protein sequence ID" value="SHI01722.1"/>
    <property type="molecule type" value="Genomic_DNA"/>
</dbReference>
<evidence type="ECO:0000256" key="11">
    <source>
        <dbReference type="RuleBase" id="RU004253"/>
    </source>
</evidence>
<evidence type="ECO:0000256" key="5">
    <source>
        <dbReference type="ARBA" id="ARBA00022977"/>
    </source>
</evidence>
<dbReference type="HAMAP" id="MF_00097">
    <property type="entry name" value="TMP_synthase"/>
    <property type="match status" value="1"/>
</dbReference>
<dbReference type="NCBIfam" id="TIGR00693">
    <property type="entry name" value="thiE"/>
    <property type="match status" value="1"/>
</dbReference>
<dbReference type="PANTHER" id="PTHR20857:SF23">
    <property type="entry name" value="THIAMINE BIOSYNTHETIC BIFUNCTIONAL ENZYME"/>
    <property type="match status" value="1"/>
</dbReference>
<accession>A0A1M5XPY7</accession>
<keyword evidence="3 9" id="KW-0479">Metal-binding</keyword>
<evidence type="ECO:0000256" key="10">
    <source>
        <dbReference type="RuleBase" id="RU003826"/>
    </source>
</evidence>
<evidence type="ECO:0000256" key="9">
    <source>
        <dbReference type="HAMAP-Rule" id="MF_00097"/>
    </source>
</evidence>
<dbReference type="GO" id="GO:0004789">
    <property type="term" value="F:thiamine-phosphate diphosphorylase activity"/>
    <property type="evidence" value="ECO:0007669"/>
    <property type="project" value="UniProtKB-UniRule"/>
</dbReference>
<dbReference type="InterPro" id="IPR034291">
    <property type="entry name" value="TMP_synthase"/>
</dbReference>
<feature type="binding site" evidence="9">
    <location>
        <position position="83"/>
    </location>
    <ligand>
        <name>Mg(2+)</name>
        <dbReference type="ChEBI" id="CHEBI:18420"/>
    </ligand>
</feature>
<comment type="pathway">
    <text evidence="1 9 11">Cofactor biosynthesis; thiamine diphosphate biosynthesis; thiamine phosphate from 4-amino-2-methyl-5-diphosphomethylpyrimidine and 4-methyl-5-(2-phosphoethyl)-thiazole: step 1/1.</text>
</comment>
<dbReference type="GO" id="GO:0009228">
    <property type="term" value="P:thiamine biosynthetic process"/>
    <property type="evidence" value="ECO:0007669"/>
    <property type="project" value="UniProtKB-KW"/>
</dbReference>
<dbReference type="EC" id="2.5.1.3" evidence="9"/>
<name>A0A1M5XPY7_9FIRM</name>
<dbReference type="Pfam" id="PF02581">
    <property type="entry name" value="TMP-TENI"/>
    <property type="match status" value="1"/>
</dbReference>
<sequence length="199" mass="22441">MLYLVTNRHIVRGNFLKNIENALAGGVDRVILREKDLECKELFLLSKYVKVITDRYDVPLIINGNIDVAEKTGAYGFHCEFQDFIENKYKYDGVLGVSIHSIEEGVKCEQLGADYILAGHIFETECKKGLPPRGIEFLKELKENVSIPIVAIGGIDEKNAKKVMKVGVEDIAIMSYIMKSEDPYFSAKVLKSTIEMFVN</sequence>
<dbReference type="PANTHER" id="PTHR20857">
    <property type="entry name" value="THIAMINE-PHOSPHATE PYROPHOSPHORYLASE"/>
    <property type="match status" value="1"/>
</dbReference>
<evidence type="ECO:0000256" key="2">
    <source>
        <dbReference type="ARBA" id="ARBA00022679"/>
    </source>
</evidence>
<dbReference type="SUPFAM" id="SSF51391">
    <property type="entry name" value="Thiamin phosphate synthase"/>
    <property type="match status" value="1"/>
</dbReference>
<dbReference type="UniPathway" id="UPA00060">
    <property type="reaction ID" value="UER00141"/>
</dbReference>
<dbReference type="InterPro" id="IPR036206">
    <property type="entry name" value="ThiamineP_synth_sf"/>
</dbReference>
<dbReference type="InterPro" id="IPR022998">
    <property type="entry name" value="ThiamineP_synth_TenI"/>
</dbReference>
<comment type="caution">
    <text evidence="9">Lacks conserved residue(s) required for the propagation of feature annotation.</text>
</comment>
<dbReference type="InterPro" id="IPR013785">
    <property type="entry name" value="Aldolase_TIM"/>
</dbReference>
<dbReference type="GO" id="GO:0009229">
    <property type="term" value="P:thiamine diphosphate biosynthetic process"/>
    <property type="evidence" value="ECO:0007669"/>
    <property type="project" value="UniProtKB-UniRule"/>
</dbReference>
<keyword evidence="5 9" id="KW-0784">Thiamine biosynthesis</keyword>
<evidence type="ECO:0000256" key="7">
    <source>
        <dbReference type="ARBA" id="ARBA00047851"/>
    </source>
</evidence>
<comment type="similarity">
    <text evidence="9 10">Belongs to the thiamine-phosphate synthase family.</text>
</comment>
<dbReference type="OrthoDB" id="9812206at2"/>
<organism evidence="13 14">
    <name type="scientific">Sporanaerobacter acetigenes DSM 13106</name>
    <dbReference type="NCBI Taxonomy" id="1123281"/>
    <lineage>
        <taxon>Bacteria</taxon>
        <taxon>Bacillati</taxon>
        <taxon>Bacillota</taxon>
        <taxon>Tissierellia</taxon>
        <taxon>Tissierellales</taxon>
        <taxon>Sporanaerobacteraceae</taxon>
        <taxon>Sporanaerobacter</taxon>
    </lineage>
</organism>
<feature type="binding site" evidence="9">
    <location>
        <position position="154"/>
    </location>
    <ligand>
        <name>2-[(2R,5Z)-2-carboxy-4-methylthiazol-5(2H)-ylidene]ethyl phosphate</name>
        <dbReference type="ChEBI" id="CHEBI:62899"/>
    </ligand>
</feature>
<dbReference type="GO" id="GO:0005737">
    <property type="term" value="C:cytoplasm"/>
    <property type="evidence" value="ECO:0007669"/>
    <property type="project" value="TreeGrafter"/>
</dbReference>
<feature type="binding site" evidence="9">
    <location>
        <position position="98"/>
    </location>
    <ligand>
        <name>4-amino-2-methyl-5-(diphosphooxymethyl)pyrimidine</name>
        <dbReference type="ChEBI" id="CHEBI:57841"/>
    </ligand>
</feature>
<gene>
    <name evidence="9" type="primary">thiE</name>
    <name evidence="13" type="ORF">SAMN02745180_01787</name>
</gene>
<evidence type="ECO:0000256" key="3">
    <source>
        <dbReference type="ARBA" id="ARBA00022723"/>
    </source>
</evidence>
<proteinExistence type="inferred from homology"/>
<keyword evidence="4 9" id="KW-0460">Magnesium</keyword>
<evidence type="ECO:0000256" key="6">
    <source>
        <dbReference type="ARBA" id="ARBA00047334"/>
    </source>
</evidence>
<evidence type="ECO:0000259" key="12">
    <source>
        <dbReference type="Pfam" id="PF02581"/>
    </source>
</evidence>
<reference evidence="13 14" key="1">
    <citation type="submission" date="2016-11" db="EMBL/GenBank/DDBJ databases">
        <authorList>
            <person name="Jaros S."/>
            <person name="Januszkiewicz K."/>
            <person name="Wedrychowicz H."/>
        </authorList>
    </citation>
    <scope>NUCLEOTIDE SEQUENCE [LARGE SCALE GENOMIC DNA]</scope>
    <source>
        <strain evidence="13 14">DSM 13106</strain>
    </source>
</reference>